<accession>G0UTJ7</accession>
<feature type="region of interest" description="Disordered" evidence="1">
    <location>
        <begin position="1"/>
        <end position="26"/>
    </location>
</feature>
<feature type="region of interest" description="Disordered" evidence="1">
    <location>
        <begin position="42"/>
        <end position="68"/>
    </location>
</feature>
<dbReference type="EMBL" id="HE575322">
    <property type="protein sequence ID" value="CCC92711.1"/>
    <property type="molecule type" value="Genomic_DNA"/>
</dbReference>
<dbReference type="AlphaFoldDB" id="G0UTJ7"/>
<name>G0UTJ7_TRYCI</name>
<feature type="compositionally biased region" description="Basic and acidic residues" evidence="1">
    <location>
        <begin position="1"/>
        <end position="10"/>
    </location>
</feature>
<feature type="compositionally biased region" description="Polar residues" evidence="1">
    <location>
        <begin position="256"/>
        <end position="267"/>
    </location>
</feature>
<evidence type="ECO:0000313" key="2">
    <source>
        <dbReference type="EMBL" id="CCC92711.1"/>
    </source>
</evidence>
<dbReference type="VEuPathDB" id="TriTrypDB:TcIL3000_9_1060"/>
<reference evidence="2" key="1">
    <citation type="journal article" date="2012" name="Proc. Natl. Acad. Sci. U.S.A.">
        <title>Antigenic diversity is generated by distinct evolutionary mechanisms in African trypanosome species.</title>
        <authorList>
            <person name="Jackson A.P."/>
            <person name="Berry A."/>
            <person name="Aslett M."/>
            <person name="Allison H.C."/>
            <person name="Burton P."/>
            <person name="Vavrova-Anderson J."/>
            <person name="Brown R."/>
            <person name="Browne H."/>
            <person name="Corton N."/>
            <person name="Hauser H."/>
            <person name="Gamble J."/>
            <person name="Gilderthorp R."/>
            <person name="Marcello L."/>
            <person name="McQuillan J."/>
            <person name="Otto T.D."/>
            <person name="Quail M.A."/>
            <person name="Sanders M.J."/>
            <person name="van Tonder A."/>
            <person name="Ginger M.L."/>
            <person name="Field M.C."/>
            <person name="Barry J.D."/>
            <person name="Hertz-Fowler C."/>
            <person name="Berriman M."/>
        </authorList>
    </citation>
    <scope>NUCLEOTIDE SEQUENCE</scope>
    <source>
        <strain evidence="2">IL3000</strain>
    </source>
</reference>
<evidence type="ECO:0000256" key="1">
    <source>
        <dbReference type="SAM" id="MobiDB-lite"/>
    </source>
</evidence>
<feature type="region of interest" description="Disordered" evidence="1">
    <location>
        <begin position="193"/>
        <end position="278"/>
    </location>
</feature>
<organism evidence="2">
    <name type="scientific">Trypanosoma congolense (strain IL3000)</name>
    <dbReference type="NCBI Taxonomy" id="1068625"/>
    <lineage>
        <taxon>Eukaryota</taxon>
        <taxon>Discoba</taxon>
        <taxon>Euglenozoa</taxon>
        <taxon>Kinetoplastea</taxon>
        <taxon>Metakinetoplastina</taxon>
        <taxon>Trypanosomatida</taxon>
        <taxon>Trypanosomatidae</taxon>
        <taxon>Trypanosoma</taxon>
        <taxon>Nannomonas</taxon>
    </lineage>
</organism>
<feature type="compositionally biased region" description="Basic and acidic residues" evidence="1">
    <location>
        <begin position="242"/>
        <end position="255"/>
    </location>
</feature>
<feature type="compositionally biased region" description="Basic and acidic residues" evidence="1">
    <location>
        <begin position="193"/>
        <end position="206"/>
    </location>
</feature>
<protein>
    <submittedName>
        <fullName evidence="2">Uncharacterized protein TCIL3000_9_1060</fullName>
    </submittedName>
</protein>
<feature type="compositionally biased region" description="Basic residues" evidence="1">
    <location>
        <begin position="12"/>
        <end position="26"/>
    </location>
</feature>
<sequence>MEQRTPETRSARTSRNRRRGRSGCHRCQRGVLMPPTVNAFSETARRRRGSPRDCSRKSSTTPGVVPELSEETLQQSVQTFRDAFILRAETLRTYSQFHNTVAYLHEVMQNQLGALWSTALQLDTDFLLSMQQKLELRDTDVIPDDIVIRGGFLEQLEAYEALLDEIKDGMEMLRSASVRFVACVLSDDEKRSIGIDPEKMPREDVLKSVGSRPTSGRLSGREGNRSNVESSPVKMPARRKSSAKEEVAQCKETSDVAKTTSGGNTAPSYARRRSAQKAVEVEDKINRWKVYSNLRQSSAL</sequence>
<gene>
    <name evidence="2" type="ORF">TCIL3000_9_1060</name>
</gene>
<proteinExistence type="predicted"/>